<dbReference type="RefSeq" id="WP_004280177.1">
    <property type="nucleotide sequence ID" value="NZ_CAYTBE010000002.1"/>
</dbReference>
<dbReference type="AlphaFoldDB" id="A0A2K8URW7"/>
<name>A0A2K8URW7_ACILW</name>
<protein>
    <submittedName>
        <fullName evidence="3">Uncharacterized protein</fullName>
    </submittedName>
</protein>
<dbReference type="EMBL" id="JAUUUS010000009">
    <property type="protein sequence ID" value="MDP1446885.1"/>
    <property type="molecule type" value="Genomic_DNA"/>
</dbReference>
<evidence type="ECO:0000313" key="2">
    <source>
        <dbReference type="EMBL" id="MDP1446885.1"/>
    </source>
</evidence>
<evidence type="ECO:0000256" key="1">
    <source>
        <dbReference type="SAM" id="SignalP"/>
    </source>
</evidence>
<dbReference type="GeneID" id="69582315"/>
<accession>A0A2K8URW7</accession>
<keyword evidence="1" id="KW-0732">Signal</keyword>
<dbReference type="STRING" id="28090.GCA_002119785_02911"/>
<dbReference type="Proteomes" id="UP000509126">
    <property type="component" value="Chromosome"/>
</dbReference>
<reference evidence="2" key="2">
    <citation type="submission" date="2023-07" db="EMBL/GenBank/DDBJ databases">
        <title>Dynamics of blaOXA-23 gene transmission in Acinetobacter spp. from contaminated veterinary surfaces.</title>
        <authorList>
            <person name="Moreira Da Silva J."/>
            <person name="Menezes J."/>
            <person name="Fernandes L."/>
            <person name="Marques C."/>
            <person name="Amaral A."/>
            <person name="Timofte D."/>
            <person name="Pomba C."/>
        </authorList>
    </citation>
    <scope>NUCLEOTIDE SEQUENCE</scope>
    <source>
        <strain evidence="2">CMVB11Z4A1</strain>
    </source>
</reference>
<evidence type="ECO:0000313" key="3">
    <source>
        <dbReference type="EMBL" id="QKU21778.1"/>
    </source>
</evidence>
<reference evidence="3 4" key="1">
    <citation type="submission" date="2019-11" db="EMBL/GenBank/DDBJ databases">
        <title>FDA dAtabase for Regulatory Grade micrObial Sequences (FDA-ARGOS): Supporting development and validation of Infectious Disease Dx tests.</title>
        <authorList>
            <person name="Patel R."/>
            <person name="Rucinski S."/>
            <person name="Tallon L."/>
            <person name="Sadzewicz L."/>
            <person name="Vavikolanu K."/>
            <person name="Mehta A."/>
            <person name="Aluvathingal J."/>
            <person name="Nadendla S."/>
            <person name="Nandy P."/>
            <person name="Geyer C."/>
            <person name="Yan Y."/>
            <person name="Sichtig H."/>
        </authorList>
    </citation>
    <scope>NUCLEOTIDE SEQUENCE [LARGE SCALE GENOMIC DNA]</scope>
    <source>
        <strain evidence="3 4">FDAARGOS_557</strain>
    </source>
</reference>
<evidence type="ECO:0000313" key="4">
    <source>
        <dbReference type="Proteomes" id="UP000509126"/>
    </source>
</evidence>
<proteinExistence type="predicted"/>
<feature type="chain" id="PRO_5042697627" evidence="1">
    <location>
        <begin position="24"/>
        <end position="157"/>
    </location>
</feature>
<sequence length="157" mass="18171">MQKKYWILALLAGFSSAVLPVHASEFDQYLQEKNIIDSKFKIQKKAELNELLAVLSAEDSRTLPLQIDQNTIIEQLQLSANKTTLKGMIITPDFSQFEKDLGRKEVMKVIRNNLLNNCEIFFEHRYQIANPYKVELSLNSQTQTYKTDISQKDCKLK</sequence>
<gene>
    <name evidence="3" type="ORF">FOB19_10445</name>
    <name evidence="2" type="ORF">Q8G51_03300</name>
</gene>
<dbReference type="Proteomes" id="UP001242129">
    <property type="component" value="Unassembled WGS sequence"/>
</dbReference>
<dbReference type="EMBL" id="CP054803">
    <property type="protein sequence ID" value="QKU21778.1"/>
    <property type="molecule type" value="Genomic_DNA"/>
</dbReference>
<organism evidence="3 4">
    <name type="scientific">Acinetobacter lwoffii</name>
    <dbReference type="NCBI Taxonomy" id="28090"/>
    <lineage>
        <taxon>Bacteria</taxon>
        <taxon>Pseudomonadati</taxon>
        <taxon>Pseudomonadota</taxon>
        <taxon>Gammaproteobacteria</taxon>
        <taxon>Moraxellales</taxon>
        <taxon>Moraxellaceae</taxon>
        <taxon>Acinetobacter</taxon>
    </lineage>
</organism>
<feature type="signal peptide" evidence="1">
    <location>
        <begin position="1"/>
        <end position="23"/>
    </location>
</feature>